<dbReference type="Gene3D" id="1.10.10.10">
    <property type="entry name" value="Winged helix-like DNA-binding domain superfamily/Winged helix DNA-binding domain"/>
    <property type="match status" value="1"/>
</dbReference>
<dbReference type="InterPro" id="IPR036390">
    <property type="entry name" value="WH_DNA-bd_sf"/>
</dbReference>
<proteinExistence type="inferred from homology"/>
<dbReference type="SUPFAM" id="SSF46785">
    <property type="entry name" value="Winged helix' DNA-binding domain"/>
    <property type="match status" value="1"/>
</dbReference>
<evidence type="ECO:0000256" key="3">
    <source>
        <dbReference type="ARBA" id="ARBA00023125"/>
    </source>
</evidence>
<keyword evidence="4" id="KW-0804">Transcription</keyword>
<dbReference type="GO" id="GO:0003677">
    <property type="term" value="F:DNA binding"/>
    <property type="evidence" value="ECO:0007669"/>
    <property type="project" value="UniProtKB-KW"/>
</dbReference>
<reference evidence="5" key="2">
    <citation type="submission" date="2021-04" db="EMBL/GenBank/DDBJ databases">
        <authorList>
            <person name="Gilroy R."/>
        </authorList>
    </citation>
    <scope>NUCLEOTIDE SEQUENCE</scope>
    <source>
        <strain evidence="5">ChiSjej5B23-2810</strain>
    </source>
</reference>
<name>A0A9D2T5L8_9FIRM</name>
<accession>A0A9D2T5L8</accession>
<reference evidence="5" key="1">
    <citation type="journal article" date="2021" name="PeerJ">
        <title>Extensive microbial diversity within the chicken gut microbiome revealed by metagenomics and culture.</title>
        <authorList>
            <person name="Gilroy R."/>
            <person name="Ravi A."/>
            <person name="Getino M."/>
            <person name="Pursley I."/>
            <person name="Horton D.L."/>
            <person name="Alikhan N.F."/>
            <person name="Baker D."/>
            <person name="Gharbi K."/>
            <person name="Hall N."/>
            <person name="Watson M."/>
            <person name="Adriaenssens E.M."/>
            <person name="Foster-Nyarko E."/>
            <person name="Jarju S."/>
            <person name="Secka A."/>
            <person name="Antonio M."/>
            <person name="Oren A."/>
            <person name="Chaudhuri R.R."/>
            <person name="La Ragione R."/>
            <person name="Hildebrand F."/>
            <person name="Pallen M.J."/>
        </authorList>
    </citation>
    <scope>NUCLEOTIDE SEQUENCE</scope>
    <source>
        <strain evidence="5">ChiSjej5B23-2810</strain>
    </source>
</reference>
<dbReference type="InterPro" id="IPR036388">
    <property type="entry name" value="WH-like_DNA-bd_sf"/>
</dbReference>
<evidence type="ECO:0000256" key="1">
    <source>
        <dbReference type="ARBA" id="ARBA00011046"/>
    </source>
</evidence>
<evidence type="ECO:0000313" key="6">
    <source>
        <dbReference type="Proteomes" id="UP000823906"/>
    </source>
</evidence>
<keyword evidence="2" id="KW-0805">Transcription regulation</keyword>
<comment type="caution">
    <text evidence="5">The sequence shown here is derived from an EMBL/GenBank/DDBJ whole genome shotgun (WGS) entry which is preliminary data.</text>
</comment>
<dbReference type="Pfam" id="PF03965">
    <property type="entry name" value="Penicillinase_R"/>
    <property type="match status" value="1"/>
</dbReference>
<evidence type="ECO:0000313" key="5">
    <source>
        <dbReference type="EMBL" id="HJC46261.1"/>
    </source>
</evidence>
<dbReference type="Proteomes" id="UP000823906">
    <property type="component" value="Unassembled WGS sequence"/>
</dbReference>
<evidence type="ECO:0000256" key="4">
    <source>
        <dbReference type="ARBA" id="ARBA00023163"/>
    </source>
</evidence>
<protein>
    <submittedName>
        <fullName evidence="5">BlaI/MecI/CopY family transcriptional regulator</fullName>
    </submittedName>
</protein>
<dbReference type="EMBL" id="DWWN01000060">
    <property type="protein sequence ID" value="HJC46261.1"/>
    <property type="molecule type" value="Genomic_DNA"/>
</dbReference>
<dbReference type="InterPro" id="IPR005650">
    <property type="entry name" value="BlaI_family"/>
</dbReference>
<comment type="similarity">
    <text evidence="1">Belongs to the BlaI transcriptional regulatory family.</text>
</comment>
<dbReference type="GO" id="GO:0045892">
    <property type="term" value="P:negative regulation of DNA-templated transcription"/>
    <property type="evidence" value="ECO:0007669"/>
    <property type="project" value="InterPro"/>
</dbReference>
<evidence type="ECO:0000256" key="2">
    <source>
        <dbReference type="ARBA" id="ARBA00023015"/>
    </source>
</evidence>
<keyword evidence="3" id="KW-0238">DNA-binding</keyword>
<dbReference type="PIRSF" id="PIRSF019455">
    <property type="entry name" value="CopR_AtkY"/>
    <property type="match status" value="1"/>
</dbReference>
<gene>
    <name evidence="5" type="ORF">H9703_09050</name>
</gene>
<organism evidence="5 6">
    <name type="scientific">Candidatus Faecalibacterium faecigallinarum</name>
    <dbReference type="NCBI Taxonomy" id="2838577"/>
    <lineage>
        <taxon>Bacteria</taxon>
        <taxon>Bacillati</taxon>
        <taxon>Bacillota</taxon>
        <taxon>Clostridia</taxon>
        <taxon>Eubacteriales</taxon>
        <taxon>Oscillospiraceae</taxon>
        <taxon>Faecalibacterium</taxon>
    </lineage>
</organism>
<sequence length="140" mass="15337">MYGIPARCKPLSAAEEQVLLAVWDTPQPVTRREVCRRLEGRGWTGGTVLTFLTRLEAKGWLTAAKEANHNVYTPTVTRRAYGVACMRQRLDTLFGGDLAAAVRALVSECGATPGQLAQAAAVIEAKRAEAEEYDSYDVFF</sequence>
<dbReference type="AlphaFoldDB" id="A0A9D2T5L8"/>